<name>A0A0A8ZXJ2_ARUDO</name>
<dbReference type="Pfam" id="PF13975">
    <property type="entry name" value="gag-asp_proteas"/>
    <property type="match status" value="1"/>
</dbReference>
<dbReference type="AlphaFoldDB" id="A0A0A8ZXJ2"/>
<dbReference type="EMBL" id="GBRH01253821">
    <property type="protein sequence ID" value="JAD44074.1"/>
    <property type="molecule type" value="Transcribed_RNA"/>
</dbReference>
<dbReference type="PANTHER" id="PTHR24559:SF452">
    <property type="entry name" value="INTEGRASE CATALYTIC DOMAIN-CONTAINING PROTEIN"/>
    <property type="match status" value="1"/>
</dbReference>
<dbReference type="CDD" id="cd01647">
    <property type="entry name" value="RT_LTR"/>
    <property type="match status" value="1"/>
</dbReference>
<dbReference type="InterPro" id="IPR053134">
    <property type="entry name" value="RNA-dir_DNA_polymerase"/>
</dbReference>
<dbReference type="SUPFAM" id="SSF50630">
    <property type="entry name" value="Acid proteases"/>
    <property type="match status" value="1"/>
</dbReference>
<reference evidence="3" key="2">
    <citation type="journal article" date="2015" name="Data Brief">
        <title>Shoot transcriptome of the giant reed, Arundo donax.</title>
        <authorList>
            <person name="Barrero R.A."/>
            <person name="Guerrero F.D."/>
            <person name="Moolhuijzen P."/>
            <person name="Goolsby J.A."/>
            <person name="Tidwell J."/>
            <person name="Bellgard S.E."/>
            <person name="Bellgard M.I."/>
        </authorList>
    </citation>
    <scope>NUCLEOTIDE SEQUENCE</scope>
    <source>
        <tissue evidence="3">Shoot tissue taken approximately 20 cm above the soil surface</tissue>
    </source>
</reference>
<dbReference type="Pfam" id="PF00078">
    <property type="entry name" value="RVT_1"/>
    <property type="match status" value="1"/>
</dbReference>
<accession>A0A0A8ZXJ2</accession>
<proteinExistence type="predicted"/>
<sequence>MAERRMQGLYFNCPEKFSKKHLKTCTMKGIYLLELADDAAVDEGYTDDGVQVSLYALTGVKTGRTMHLAATMGATVLRALVDSGSTYSFLATDTAARLGLPIAARPGLHVGVANGEWVLCIGICEHARVRIGAEDFDIDFYIIPLNGYEMVLGCQWLRTLGPILWDFDRLSMAFWREDNRVKWFGLEADAAPRVDAIGNRDVLELLLVEYVDIFEPPQGLPPPRQFDHHIHLLPRTAPVAMRPYRYPQLLKDEIEKQCDEMLRQGIIRTSTSTFSSLVLLVRKHDKSWRFCVDYRTLNAKTVKDKFPIPVVDEILDELKGARFFTKLDLQSGYHQVLMNPPDIEKTAFHTHHDHFEFLVMSFDLTNAPAMFQALMNDVLKPFIHHFVLVFFDDVLIYSASWVEHLQHVRAVFQVMRENKFALKLSKCLFGEMSMAYLGHIISGQDVAMDLEKIKAVVAWPTPSSVRALRGFPRLDQVLPQVHPGLWCGGGALDQAPQARGVLVVTRSGGGVSSTQGGAHIRSSTVAP</sequence>
<dbReference type="PANTHER" id="PTHR24559">
    <property type="entry name" value="TRANSPOSON TY3-I GAG-POL POLYPROTEIN"/>
    <property type="match status" value="1"/>
</dbReference>
<dbReference type="Gene3D" id="3.30.70.270">
    <property type="match status" value="1"/>
</dbReference>
<dbReference type="Gene3D" id="3.10.10.10">
    <property type="entry name" value="HIV Type 1 Reverse Transcriptase, subunit A, domain 1"/>
    <property type="match status" value="1"/>
</dbReference>
<organism evidence="3">
    <name type="scientific">Arundo donax</name>
    <name type="common">Giant reed</name>
    <name type="synonym">Donax arundinaceus</name>
    <dbReference type="NCBI Taxonomy" id="35708"/>
    <lineage>
        <taxon>Eukaryota</taxon>
        <taxon>Viridiplantae</taxon>
        <taxon>Streptophyta</taxon>
        <taxon>Embryophyta</taxon>
        <taxon>Tracheophyta</taxon>
        <taxon>Spermatophyta</taxon>
        <taxon>Magnoliopsida</taxon>
        <taxon>Liliopsida</taxon>
        <taxon>Poales</taxon>
        <taxon>Poaceae</taxon>
        <taxon>PACMAD clade</taxon>
        <taxon>Arundinoideae</taxon>
        <taxon>Arundineae</taxon>
        <taxon>Arundo</taxon>
    </lineage>
</organism>
<evidence type="ECO:0000259" key="2">
    <source>
        <dbReference type="PROSITE" id="PS50878"/>
    </source>
</evidence>
<dbReference type="InterPro" id="IPR043128">
    <property type="entry name" value="Rev_trsase/Diguanyl_cyclase"/>
</dbReference>
<dbReference type="InterPro" id="IPR000477">
    <property type="entry name" value="RT_dom"/>
</dbReference>
<feature type="domain" description="Reverse transcriptase" evidence="2">
    <location>
        <begin position="262"/>
        <end position="441"/>
    </location>
</feature>
<feature type="region of interest" description="Disordered" evidence="1">
    <location>
        <begin position="508"/>
        <end position="527"/>
    </location>
</feature>
<reference evidence="3" key="1">
    <citation type="submission" date="2014-09" db="EMBL/GenBank/DDBJ databases">
        <authorList>
            <person name="Magalhaes I.L.F."/>
            <person name="Oliveira U."/>
            <person name="Santos F.R."/>
            <person name="Vidigal T.H.D.A."/>
            <person name="Brescovit A.D."/>
            <person name="Santos A.J."/>
        </authorList>
    </citation>
    <scope>NUCLEOTIDE SEQUENCE</scope>
    <source>
        <tissue evidence="3">Shoot tissue taken approximately 20 cm above the soil surface</tissue>
    </source>
</reference>
<dbReference type="InterPro" id="IPR021109">
    <property type="entry name" value="Peptidase_aspartic_dom_sf"/>
</dbReference>
<dbReference type="InterPro" id="IPR043502">
    <property type="entry name" value="DNA/RNA_pol_sf"/>
</dbReference>
<dbReference type="SUPFAM" id="SSF56672">
    <property type="entry name" value="DNA/RNA polymerases"/>
    <property type="match status" value="1"/>
</dbReference>
<dbReference type="CDD" id="cd00303">
    <property type="entry name" value="retropepsin_like"/>
    <property type="match status" value="1"/>
</dbReference>
<dbReference type="Gene3D" id="2.40.70.10">
    <property type="entry name" value="Acid Proteases"/>
    <property type="match status" value="1"/>
</dbReference>
<feature type="compositionally biased region" description="Polar residues" evidence="1">
    <location>
        <begin position="512"/>
        <end position="527"/>
    </location>
</feature>
<protein>
    <recommendedName>
        <fullName evidence="2">Reverse transcriptase domain-containing protein</fullName>
    </recommendedName>
</protein>
<dbReference type="PROSITE" id="PS50878">
    <property type="entry name" value="RT_POL"/>
    <property type="match status" value="1"/>
</dbReference>
<evidence type="ECO:0000256" key="1">
    <source>
        <dbReference type="SAM" id="MobiDB-lite"/>
    </source>
</evidence>
<evidence type="ECO:0000313" key="3">
    <source>
        <dbReference type="EMBL" id="JAD44074.1"/>
    </source>
</evidence>